<dbReference type="Proteomes" id="UP000273405">
    <property type="component" value="Unassembled WGS sequence"/>
</dbReference>
<evidence type="ECO:0000256" key="1">
    <source>
        <dbReference type="SAM" id="MobiDB-lite"/>
    </source>
</evidence>
<feature type="non-terminal residue" evidence="2">
    <location>
        <position position="296"/>
    </location>
</feature>
<keyword evidence="3" id="KW-1185">Reference proteome</keyword>
<protein>
    <submittedName>
        <fullName evidence="2">Uncharacterized protein</fullName>
    </submittedName>
</protein>
<dbReference type="EMBL" id="RAWG01000253">
    <property type="protein sequence ID" value="RKH37242.1"/>
    <property type="molecule type" value="Genomic_DNA"/>
</dbReference>
<name>A0A3A8NB86_9BACT</name>
<evidence type="ECO:0000313" key="3">
    <source>
        <dbReference type="Proteomes" id="UP000273405"/>
    </source>
</evidence>
<sequence length="296" mass="29624">MLRDTARDLERRVSDPAWRTMGGPRSHLFDPCPFHPPEVALLSTPGAVEAEAGITGLAPTPHTGLAEAEGASQPTTIAGQEEADRRRAMARTAVLPPGSTEEIADTAARLAEDRARTDGTATPDTGLGAGTSPLGVVDATGTGLGGSTSPPGVLDTTVDTPGAAGEEATEEPRPAPAGTAPGSMGEAARIDTAVSALSGRGDVRITIRPATGGPGGPATVARPPPIQTDASVDVGRTDVPPRTAPTDLAAAEATKQLADAHAQGVQGIQQGLESPPDTTGVIPAEATTPTTLPLPP</sequence>
<feature type="region of interest" description="Disordered" evidence="1">
    <location>
        <begin position="255"/>
        <end position="296"/>
    </location>
</feature>
<feature type="region of interest" description="Disordered" evidence="1">
    <location>
        <begin position="205"/>
        <end position="241"/>
    </location>
</feature>
<accession>A0A3A8NB86</accession>
<proteinExistence type="predicted"/>
<reference evidence="3" key="1">
    <citation type="submission" date="2018-09" db="EMBL/GenBank/DDBJ databases">
        <authorList>
            <person name="Livingstone P.G."/>
            <person name="Whitworth D.E."/>
        </authorList>
    </citation>
    <scope>NUCLEOTIDE SEQUENCE [LARGE SCALE GENOMIC DNA]</scope>
    <source>
        <strain evidence="3">CA040B</strain>
    </source>
</reference>
<organism evidence="2 3">
    <name type="scientific">Corallococcus sicarius</name>
    <dbReference type="NCBI Taxonomy" id="2316726"/>
    <lineage>
        <taxon>Bacteria</taxon>
        <taxon>Pseudomonadati</taxon>
        <taxon>Myxococcota</taxon>
        <taxon>Myxococcia</taxon>
        <taxon>Myxococcales</taxon>
        <taxon>Cystobacterineae</taxon>
        <taxon>Myxococcaceae</taxon>
        <taxon>Corallococcus</taxon>
    </lineage>
</organism>
<comment type="caution">
    <text evidence="2">The sequence shown here is derived from an EMBL/GenBank/DDBJ whole genome shotgun (WGS) entry which is preliminary data.</text>
</comment>
<feature type="region of interest" description="Disordered" evidence="1">
    <location>
        <begin position="113"/>
        <end position="186"/>
    </location>
</feature>
<evidence type="ECO:0000313" key="2">
    <source>
        <dbReference type="EMBL" id="RKH37242.1"/>
    </source>
</evidence>
<feature type="compositionally biased region" description="Basic and acidic residues" evidence="1">
    <location>
        <begin position="1"/>
        <end position="14"/>
    </location>
</feature>
<gene>
    <name evidence="2" type="ORF">D7X12_30305</name>
</gene>
<feature type="compositionally biased region" description="Low complexity" evidence="1">
    <location>
        <begin position="287"/>
        <end position="296"/>
    </location>
</feature>
<feature type="region of interest" description="Disordered" evidence="1">
    <location>
        <begin position="65"/>
        <end position="85"/>
    </location>
</feature>
<feature type="region of interest" description="Disordered" evidence="1">
    <location>
        <begin position="1"/>
        <end position="24"/>
    </location>
</feature>
<dbReference type="AlphaFoldDB" id="A0A3A8NB86"/>